<dbReference type="Pfam" id="PF02758">
    <property type="entry name" value="PYRIN"/>
    <property type="match status" value="1"/>
</dbReference>
<dbReference type="Proteomes" id="UP000007648">
    <property type="component" value="Unassembled WGS sequence"/>
</dbReference>
<feature type="domain" description="DED" evidence="1">
    <location>
        <begin position="4"/>
        <end position="87"/>
    </location>
</feature>
<keyword evidence="4" id="KW-1185">Reference proteome</keyword>
<dbReference type="CDD" id="cd08321">
    <property type="entry name" value="Pyrin_ASC-like"/>
    <property type="match status" value="1"/>
</dbReference>
<dbReference type="InterPro" id="IPR011029">
    <property type="entry name" value="DEATH-like_dom_sf"/>
</dbReference>
<evidence type="ECO:0000313" key="3">
    <source>
        <dbReference type="Ensembl" id="ENSSHAP00000034181.1"/>
    </source>
</evidence>
<dbReference type="FunCoup" id="A0A7N4P9G6">
    <property type="interactions" value="189"/>
</dbReference>
<dbReference type="AlphaFoldDB" id="A0A7N4P9G6"/>
<feature type="domain" description="Pyrin" evidence="2">
    <location>
        <begin position="1"/>
        <end position="91"/>
    </location>
</feature>
<dbReference type="InterPro" id="IPR004020">
    <property type="entry name" value="DAPIN"/>
</dbReference>
<protein>
    <recommendedName>
        <fullName evidence="5">Pyrin domain-containing protein</fullName>
    </recommendedName>
</protein>
<dbReference type="InParanoid" id="A0A7N4P9G6"/>
<sequence>MGITPRNILMNILEDLIEEELKKFKFQLEDPPLKDFGPLPRSQLHSAQPVDLAELLIRHYGVNYAVEVTKAVLEIINQRDLVEKLEQAIEKGKNRSN</sequence>
<dbReference type="Ensembl" id="ENSSHAT00000034302.1">
    <property type="protein sequence ID" value="ENSSHAP00000034181.1"/>
    <property type="gene ID" value="ENSSHAG00000026486.1"/>
</dbReference>
<dbReference type="Gene3D" id="1.10.533.10">
    <property type="entry name" value="Death Domain, Fas"/>
    <property type="match status" value="1"/>
</dbReference>
<evidence type="ECO:0000313" key="4">
    <source>
        <dbReference type="Proteomes" id="UP000007648"/>
    </source>
</evidence>
<reference evidence="3" key="2">
    <citation type="submission" date="2025-08" db="UniProtKB">
        <authorList>
            <consortium name="Ensembl"/>
        </authorList>
    </citation>
    <scope>IDENTIFICATION</scope>
</reference>
<name>A0A7N4P9G6_SARHA</name>
<reference evidence="3" key="3">
    <citation type="submission" date="2025-09" db="UniProtKB">
        <authorList>
            <consortium name="Ensembl"/>
        </authorList>
    </citation>
    <scope>IDENTIFICATION</scope>
</reference>
<evidence type="ECO:0000259" key="2">
    <source>
        <dbReference type="PROSITE" id="PS50824"/>
    </source>
</evidence>
<dbReference type="PROSITE" id="PS50168">
    <property type="entry name" value="DED"/>
    <property type="match status" value="1"/>
</dbReference>
<evidence type="ECO:0008006" key="5">
    <source>
        <dbReference type="Google" id="ProtNLM"/>
    </source>
</evidence>
<dbReference type="InterPro" id="IPR001875">
    <property type="entry name" value="DED_dom"/>
</dbReference>
<evidence type="ECO:0000259" key="1">
    <source>
        <dbReference type="PROSITE" id="PS50168"/>
    </source>
</evidence>
<proteinExistence type="predicted"/>
<dbReference type="SUPFAM" id="SSF47986">
    <property type="entry name" value="DEATH domain"/>
    <property type="match status" value="1"/>
</dbReference>
<reference evidence="3 4" key="1">
    <citation type="journal article" date="2011" name="Proc. Natl. Acad. Sci. U.S.A.">
        <title>Genetic diversity and population structure of the endangered marsupial Sarcophilus harrisii (Tasmanian devil).</title>
        <authorList>
            <person name="Miller W."/>
            <person name="Hayes V.M."/>
            <person name="Ratan A."/>
            <person name="Petersen D.C."/>
            <person name="Wittekindt N.E."/>
            <person name="Miller J."/>
            <person name="Walenz B."/>
            <person name="Knight J."/>
            <person name="Qi J."/>
            <person name="Zhao F."/>
            <person name="Wang Q."/>
            <person name="Bedoya-Reina O.C."/>
            <person name="Katiyar N."/>
            <person name="Tomsho L.P."/>
            <person name="Kasson L.M."/>
            <person name="Hardie R.A."/>
            <person name="Woodbridge P."/>
            <person name="Tindall E.A."/>
            <person name="Bertelsen M.F."/>
            <person name="Dixon D."/>
            <person name="Pyecroft S."/>
            <person name="Helgen K.M."/>
            <person name="Lesk A.M."/>
            <person name="Pringle T.H."/>
            <person name="Patterson N."/>
            <person name="Zhang Y."/>
            <person name="Kreiss A."/>
            <person name="Woods G.M."/>
            <person name="Jones M.E."/>
            <person name="Schuster S.C."/>
        </authorList>
    </citation>
    <scope>NUCLEOTIDE SEQUENCE [LARGE SCALE GENOMIC DNA]</scope>
</reference>
<organism evidence="3 4">
    <name type="scientific">Sarcophilus harrisii</name>
    <name type="common">Tasmanian devil</name>
    <name type="synonym">Sarcophilus laniarius</name>
    <dbReference type="NCBI Taxonomy" id="9305"/>
    <lineage>
        <taxon>Eukaryota</taxon>
        <taxon>Metazoa</taxon>
        <taxon>Chordata</taxon>
        <taxon>Craniata</taxon>
        <taxon>Vertebrata</taxon>
        <taxon>Euteleostomi</taxon>
        <taxon>Mammalia</taxon>
        <taxon>Metatheria</taxon>
        <taxon>Dasyuromorphia</taxon>
        <taxon>Dasyuridae</taxon>
        <taxon>Sarcophilus</taxon>
    </lineage>
</organism>
<dbReference type="SMART" id="SM01289">
    <property type="entry name" value="PYRIN"/>
    <property type="match status" value="1"/>
</dbReference>
<dbReference type="GO" id="GO:0042981">
    <property type="term" value="P:regulation of apoptotic process"/>
    <property type="evidence" value="ECO:0007669"/>
    <property type="project" value="InterPro"/>
</dbReference>
<accession>A0A7N4P9G6</accession>
<dbReference type="GeneTree" id="ENSGT01060000248896"/>
<dbReference type="PROSITE" id="PS50824">
    <property type="entry name" value="DAPIN"/>
    <property type="match status" value="1"/>
</dbReference>